<dbReference type="InterPro" id="IPR042268">
    <property type="entry name" value="BamC_C"/>
</dbReference>
<feature type="compositionally biased region" description="Basic and acidic residues" evidence="1">
    <location>
        <begin position="246"/>
        <end position="265"/>
    </location>
</feature>
<feature type="region of interest" description="Disordered" evidence="1">
    <location>
        <begin position="238"/>
        <end position="265"/>
    </location>
</feature>
<feature type="compositionally biased region" description="Polar residues" evidence="1">
    <location>
        <begin position="62"/>
        <end position="97"/>
    </location>
</feature>
<dbReference type="AlphaFoldDB" id="A0A2W4RF33"/>
<evidence type="ECO:0000313" key="3">
    <source>
        <dbReference type="EMBL" id="PZN81773.1"/>
    </source>
</evidence>
<feature type="chain" id="PRO_5015946355" description="Outer membrane protein assembly factor BamC" evidence="2">
    <location>
        <begin position="27"/>
        <end position="265"/>
    </location>
</feature>
<dbReference type="Proteomes" id="UP000249396">
    <property type="component" value="Unassembled WGS sequence"/>
</dbReference>
<gene>
    <name evidence="3" type="ORF">DM484_07655</name>
</gene>
<dbReference type="EMBL" id="QJPH01000255">
    <property type="protein sequence ID" value="PZN81773.1"/>
    <property type="molecule type" value="Genomic_DNA"/>
</dbReference>
<dbReference type="InterPro" id="IPR010653">
    <property type="entry name" value="NlpB/DapX"/>
</dbReference>
<comment type="caution">
    <text evidence="3">The sequence shown here is derived from an EMBL/GenBank/DDBJ whole genome shotgun (WGS) entry which is preliminary data.</text>
</comment>
<feature type="region of interest" description="Disordered" evidence="1">
    <location>
        <begin position="47"/>
        <end position="114"/>
    </location>
</feature>
<dbReference type="Pfam" id="PF06804">
    <property type="entry name" value="Lipoprotein_18"/>
    <property type="match status" value="1"/>
</dbReference>
<protein>
    <recommendedName>
        <fullName evidence="5">Outer membrane protein assembly factor BamC</fullName>
    </recommendedName>
</protein>
<dbReference type="PROSITE" id="PS51257">
    <property type="entry name" value="PROKAR_LIPOPROTEIN"/>
    <property type="match status" value="1"/>
</dbReference>
<sequence length="265" mass="29387">MRLISCLKTALLGGVFFSLTACSIIADWFPDKQKQYRYSSELPDLEIPPDLTATKLDDKDSSASGYSQNGQNAKGKYSSGNESADASTQAKSPSADTPSRAGKKHKPIKHNDTSMTLAENIENAALIEMQEPYEESWNDVGRALGRLRVEITDQNQTDGTYYVYYGGKPPKKAEEETGFWEGITSVFSMDKDQAKEYHVKLEDKEKVTNVYVVDKDGKVISEGPGLELLKRLHKKLITLDQPDTPDTGKEEAKEDAKPAEEAKKP</sequence>
<accession>A0A2W4RF33</accession>
<feature type="signal peptide" evidence="2">
    <location>
        <begin position="1"/>
        <end position="26"/>
    </location>
</feature>
<evidence type="ECO:0008006" key="5">
    <source>
        <dbReference type="Google" id="ProtNLM"/>
    </source>
</evidence>
<evidence type="ECO:0000256" key="2">
    <source>
        <dbReference type="SAM" id="SignalP"/>
    </source>
</evidence>
<evidence type="ECO:0000256" key="1">
    <source>
        <dbReference type="SAM" id="MobiDB-lite"/>
    </source>
</evidence>
<reference evidence="3 4" key="1">
    <citation type="journal article" date="2018" name="Aquat. Microb. Ecol.">
        <title>Gammaproteobacterial methanotrophs dominate.</title>
        <authorList>
            <person name="Rissanen A.J."/>
            <person name="Saarenheimo J."/>
            <person name="Tiirola M."/>
            <person name="Peura S."/>
            <person name="Aalto S.L."/>
            <person name="Karvinen A."/>
            <person name="Nykanen H."/>
        </authorList>
    </citation>
    <scope>NUCLEOTIDE SEQUENCE [LARGE SCALE GENOMIC DNA]</scope>
    <source>
        <strain evidence="3">AMbin10</strain>
    </source>
</reference>
<organism evidence="3 4">
    <name type="scientific">Candidatus Methylumidiphilus alinenensis</name>
    <dbReference type="NCBI Taxonomy" id="2202197"/>
    <lineage>
        <taxon>Bacteria</taxon>
        <taxon>Pseudomonadati</taxon>
        <taxon>Pseudomonadota</taxon>
        <taxon>Gammaproteobacteria</taxon>
        <taxon>Methylococcales</taxon>
        <taxon>Candidatus Methylumidiphilus</taxon>
    </lineage>
</organism>
<dbReference type="Gene3D" id="3.30.310.170">
    <property type="entry name" value="Outer membrane protein assembly factor BamC"/>
    <property type="match status" value="1"/>
</dbReference>
<keyword evidence="2" id="KW-0732">Signal</keyword>
<proteinExistence type="predicted"/>
<evidence type="ECO:0000313" key="4">
    <source>
        <dbReference type="Proteomes" id="UP000249396"/>
    </source>
</evidence>
<name>A0A2W4RF33_9GAMM</name>